<dbReference type="CDD" id="cd15863">
    <property type="entry name" value="SNARE_GS27"/>
    <property type="match status" value="1"/>
</dbReference>
<dbReference type="PIRSF" id="PIRSF028865">
    <property type="entry name" value="Membrin-2"/>
    <property type="match status" value="1"/>
</dbReference>
<comment type="subcellular location">
    <subcellularLocation>
        <location evidence="8">Golgi apparatus</location>
        <location evidence="8">cis-Golgi network membrane</location>
        <topology evidence="8">Single-pass type IV membrane protein</topology>
    </subcellularLocation>
</comment>
<evidence type="ECO:0000256" key="12">
    <source>
        <dbReference type="SAM" id="Phobius"/>
    </source>
</evidence>
<evidence type="ECO:0000256" key="5">
    <source>
        <dbReference type="ARBA" id="ARBA00023034"/>
    </source>
</evidence>
<evidence type="ECO:0000256" key="7">
    <source>
        <dbReference type="ARBA" id="ARBA00037078"/>
    </source>
</evidence>
<dbReference type="GO" id="GO:0005789">
    <property type="term" value="C:endoplasmic reticulum membrane"/>
    <property type="evidence" value="ECO:0007669"/>
    <property type="project" value="TreeGrafter"/>
</dbReference>
<feature type="transmembrane region" description="Helical" evidence="12">
    <location>
        <begin position="191"/>
        <end position="211"/>
    </location>
</feature>
<dbReference type="GO" id="GO:0005484">
    <property type="term" value="F:SNAP receptor activity"/>
    <property type="evidence" value="ECO:0007669"/>
    <property type="project" value="InterPro"/>
</dbReference>
<dbReference type="SUPFAM" id="SSF58038">
    <property type="entry name" value="SNARE fusion complex"/>
    <property type="match status" value="1"/>
</dbReference>
<evidence type="ECO:0000256" key="6">
    <source>
        <dbReference type="ARBA" id="ARBA00023136"/>
    </source>
</evidence>
<dbReference type="PANTHER" id="PTHR21230">
    <property type="entry name" value="VESICLE TRANSPORT V-SNARE PROTEIN VTI1-RELATED"/>
    <property type="match status" value="1"/>
</dbReference>
<sequence>MEGLYHQSQKLGLEIRELLPLIDRNVGADAAGVEQTVLAKLEEITSNIQRLDILVNKELPVRRREARLKVDQLKQDRLMLQNAIHSLQHRRYQREQEAAAREELLTQTFQPNNRETTLFIDHSLQHHTSLGNFNHSLDQIWENGYAILEGLRSQKSTLKTAHRRLLDVTNMLSLSNTVMRMIERRSTKDKFLFYGLAILTCVVIVSSFWYFGN</sequence>
<comment type="similarity">
    <text evidence="9 10">Belongs to the GOSR2 family.</text>
</comment>
<dbReference type="GO" id="GO:0000149">
    <property type="term" value="F:SNARE binding"/>
    <property type="evidence" value="ECO:0007669"/>
    <property type="project" value="TreeGrafter"/>
</dbReference>
<comment type="function">
    <text evidence="7 10">Involved in transport of proteins from the cis/medial-Golgi to the trans-Golgi network.</text>
</comment>
<evidence type="ECO:0000256" key="8">
    <source>
        <dbReference type="ARBA" id="ARBA00037862"/>
    </source>
</evidence>
<evidence type="ECO:0000256" key="11">
    <source>
        <dbReference type="SAM" id="Coils"/>
    </source>
</evidence>
<evidence type="ECO:0000256" key="1">
    <source>
        <dbReference type="ARBA" id="ARBA00022448"/>
    </source>
</evidence>
<dbReference type="GO" id="GO:0015031">
    <property type="term" value="P:protein transport"/>
    <property type="evidence" value="ECO:0007669"/>
    <property type="project" value="UniProtKB-KW"/>
</dbReference>
<keyword evidence="6 10" id="KW-0472">Membrane</keyword>
<proteinExistence type="inferred from homology"/>
<dbReference type="GO" id="GO:0031201">
    <property type="term" value="C:SNARE complex"/>
    <property type="evidence" value="ECO:0007669"/>
    <property type="project" value="TreeGrafter"/>
</dbReference>
<evidence type="ECO:0000256" key="2">
    <source>
        <dbReference type="ARBA" id="ARBA00022692"/>
    </source>
</evidence>
<dbReference type="GO" id="GO:0012507">
    <property type="term" value="C:ER to Golgi transport vesicle membrane"/>
    <property type="evidence" value="ECO:0007669"/>
    <property type="project" value="TreeGrafter"/>
</dbReference>
<dbReference type="PANTHER" id="PTHR21230:SF1">
    <property type="entry name" value="GOLGI SNAP RECEPTOR COMPLEX MEMBER 2"/>
    <property type="match status" value="1"/>
</dbReference>
<protein>
    <submittedName>
        <fullName evidence="13">EOG090X0GIP</fullName>
    </submittedName>
</protein>
<evidence type="ECO:0000256" key="9">
    <source>
        <dbReference type="ARBA" id="ARBA00038172"/>
    </source>
</evidence>
<keyword evidence="1 10" id="KW-0813">Transport</keyword>
<dbReference type="GO" id="GO:0006906">
    <property type="term" value="P:vesicle fusion"/>
    <property type="evidence" value="ECO:0007669"/>
    <property type="project" value="TreeGrafter"/>
</dbReference>
<evidence type="ECO:0000313" key="13">
    <source>
        <dbReference type="EMBL" id="CAG4642876.1"/>
    </source>
</evidence>
<gene>
    <name evidence="13" type="primary">EOG090X0GIP</name>
</gene>
<dbReference type="EMBL" id="OC986221">
    <property type="protein sequence ID" value="CAG4642876.1"/>
    <property type="molecule type" value="Genomic_DNA"/>
</dbReference>
<dbReference type="GO" id="GO:0005794">
    <property type="term" value="C:Golgi apparatus"/>
    <property type="evidence" value="ECO:0007669"/>
    <property type="project" value="UniProtKB-SubCell"/>
</dbReference>
<feature type="coiled-coil region" evidence="11">
    <location>
        <begin position="63"/>
        <end position="90"/>
    </location>
</feature>
<keyword evidence="2 12" id="KW-0812">Transmembrane</keyword>
<organism evidence="13">
    <name type="scientific">Evadne anonyx</name>
    <dbReference type="NCBI Taxonomy" id="141404"/>
    <lineage>
        <taxon>Eukaryota</taxon>
        <taxon>Metazoa</taxon>
        <taxon>Ecdysozoa</taxon>
        <taxon>Arthropoda</taxon>
        <taxon>Crustacea</taxon>
        <taxon>Branchiopoda</taxon>
        <taxon>Diplostraca</taxon>
        <taxon>Cladocera</taxon>
        <taxon>Onychopoda</taxon>
        <taxon>Podonidae</taxon>
        <taxon>Evadne</taxon>
    </lineage>
</organism>
<keyword evidence="5" id="KW-0333">Golgi apparatus</keyword>
<keyword evidence="3 10" id="KW-0653">Protein transport</keyword>
<dbReference type="InterPro" id="IPR027027">
    <property type="entry name" value="GOSR2/Membrin/Bos1"/>
</dbReference>
<reference evidence="13" key="1">
    <citation type="submission" date="2021-04" db="EMBL/GenBank/DDBJ databases">
        <authorList>
            <person name="Cornetti L."/>
        </authorList>
    </citation>
    <scope>NUCLEOTIDE SEQUENCE</scope>
</reference>
<dbReference type="GO" id="GO:0031902">
    <property type="term" value="C:late endosome membrane"/>
    <property type="evidence" value="ECO:0007669"/>
    <property type="project" value="TreeGrafter"/>
</dbReference>
<evidence type="ECO:0000256" key="10">
    <source>
        <dbReference type="PIRNR" id="PIRNR028865"/>
    </source>
</evidence>
<dbReference type="Pfam" id="PF12352">
    <property type="entry name" value="V-SNARE_C"/>
    <property type="match status" value="1"/>
</dbReference>
<accession>A0A9N6WQM5</accession>
<evidence type="ECO:0000256" key="4">
    <source>
        <dbReference type="ARBA" id="ARBA00022989"/>
    </source>
</evidence>
<dbReference type="AlphaFoldDB" id="A0A9N6WQM5"/>
<keyword evidence="4 12" id="KW-1133">Transmembrane helix</keyword>
<evidence type="ECO:0000256" key="3">
    <source>
        <dbReference type="ARBA" id="ARBA00022927"/>
    </source>
</evidence>
<name>A0A9N6WQM5_9CRUS</name>
<dbReference type="Gene3D" id="1.20.5.110">
    <property type="match status" value="1"/>
</dbReference>
<keyword evidence="11" id="KW-0175">Coiled coil</keyword>